<dbReference type="SFLD" id="SFLDS00019">
    <property type="entry name" value="Glutathione_Transferase_(cytos"/>
    <property type="match status" value="1"/>
</dbReference>
<dbReference type="PROSITE" id="PS50229">
    <property type="entry name" value="WH1"/>
    <property type="match status" value="1"/>
</dbReference>
<dbReference type="GO" id="GO:1902532">
    <property type="term" value="P:negative regulation of intracellular signal transduction"/>
    <property type="evidence" value="ECO:0007669"/>
    <property type="project" value="UniProtKB-ARBA"/>
</dbReference>
<dbReference type="InterPro" id="IPR050983">
    <property type="entry name" value="GST_Omega/HSP26"/>
</dbReference>
<keyword evidence="13" id="KW-1185">Reference proteome</keyword>
<evidence type="ECO:0000313" key="13">
    <source>
        <dbReference type="Proteomes" id="UP000046395"/>
    </source>
</evidence>
<dbReference type="GO" id="GO:0005737">
    <property type="term" value="C:cytoplasm"/>
    <property type="evidence" value="ECO:0007669"/>
    <property type="project" value="InterPro"/>
</dbReference>
<dbReference type="SUPFAM" id="SSF52833">
    <property type="entry name" value="Thioredoxin-like"/>
    <property type="match status" value="1"/>
</dbReference>
<dbReference type="SUPFAM" id="SSF47616">
    <property type="entry name" value="GST C-terminal domain-like"/>
    <property type="match status" value="1"/>
</dbReference>
<dbReference type="InterPro" id="IPR005442">
    <property type="entry name" value="GST_omega"/>
</dbReference>
<comment type="similarity">
    <text evidence="1">Belongs to the GST superfamily. Omega family.</text>
</comment>
<dbReference type="Pfam" id="PF13417">
    <property type="entry name" value="GST_N_3"/>
    <property type="match status" value="1"/>
</dbReference>
<name>A0A5S6R4Z0_TRIMR</name>
<dbReference type="Pfam" id="PF05210">
    <property type="entry name" value="Sprouty"/>
    <property type="match status" value="1"/>
</dbReference>
<dbReference type="Proteomes" id="UP000046395">
    <property type="component" value="Unassembled WGS sequence"/>
</dbReference>
<dbReference type="GO" id="GO:0004364">
    <property type="term" value="F:glutathione transferase activity"/>
    <property type="evidence" value="ECO:0007669"/>
    <property type="project" value="InterPro"/>
</dbReference>
<feature type="domain" description="WH1" evidence="10">
    <location>
        <begin position="6"/>
        <end position="146"/>
    </location>
</feature>
<dbReference type="PROSITE" id="PS50405">
    <property type="entry name" value="GST_CTER"/>
    <property type="match status" value="1"/>
</dbReference>
<evidence type="ECO:0000256" key="9">
    <source>
        <dbReference type="SAM" id="Phobius"/>
    </source>
</evidence>
<evidence type="ECO:0000256" key="7">
    <source>
        <dbReference type="ARBA" id="ARBA00048353"/>
    </source>
</evidence>
<dbReference type="InterPro" id="IPR040079">
    <property type="entry name" value="Glutathione_S-Trfase"/>
</dbReference>
<dbReference type="GO" id="GO:0050610">
    <property type="term" value="F:methylarsonate reductase activity"/>
    <property type="evidence" value="ECO:0007669"/>
    <property type="project" value="UniProtKB-EC"/>
</dbReference>
<dbReference type="PANTHER" id="PTHR43968">
    <property type="match status" value="1"/>
</dbReference>
<dbReference type="InterPro" id="IPR000697">
    <property type="entry name" value="WH1/EVH1_dom"/>
</dbReference>
<protein>
    <recommendedName>
        <fullName evidence="5">Glutathione-dependent dehydroascorbate reductase</fullName>
        <ecNumber evidence="3">1.20.4.2</ecNumber>
        <ecNumber evidence="2">1.8.5.1</ecNumber>
    </recommendedName>
    <alternativeName>
        <fullName evidence="6">Monomethylarsonic acid reductase</fullName>
    </alternativeName>
</protein>
<accession>A0A5S6R4Z0</accession>
<dbReference type="Gene3D" id="3.40.30.10">
    <property type="entry name" value="Glutaredoxin"/>
    <property type="match status" value="1"/>
</dbReference>
<proteinExistence type="inferred from homology"/>
<evidence type="ECO:0000256" key="6">
    <source>
        <dbReference type="ARBA" id="ARBA00032681"/>
    </source>
</evidence>
<evidence type="ECO:0000256" key="3">
    <source>
        <dbReference type="ARBA" id="ARBA00013060"/>
    </source>
</evidence>
<dbReference type="PRINTS" id="PR01625">
    <property type="entry name" value="GSTRNSFRASEO"/>
</dbReference>
<dbReference type="EC" id="1.8.5.1" evidence="2"/>
<evidence type="ECO:0000256" key="8">
    <source>
        <dbReference type="ARBA" id="ARBA00049544"/>
    </source>
</evidence>
<keyword evidence="4" id="KW-0560">Oxidoreductase</keyword>
<comment type="catalytic activity">
    <reaction evidence="7">
        <text>methylarsonate + 2 glutathione + H(+) = methylarsonous acid + glutathione disulfide + H2O</text>
        <dbReference type="Rhea" id="RHEA:15969"/>
        <dbReference type="ChEBI" id="CHEBI:15377"/>
        <dbReference type="ChEBI" id="CHEBI:15378"/>
        <dbReference type="ChEBI" id="CHEBI:17826"/>
        <dbReference type="ChEBI" id="CHEBI:33409"/>
        <dbReference type="ChEBI" id="CHEBI:57925"/>
        <dbReference type="ChEBI" id="CHEBI:58297"/>
        <dbReference type="EC" id="1.20.4.2"/>
    </reaction>
</comment>
<reference evidence="14" key="1">
    <citation type="submission" date="2019-12" db="UniProtKB">
        <authorList>
            <consortium name="WormBaseParasite"/>
        </authorList>
    </citation>
    <scope>IDENTIFICATION</scope>
</reference>
<evidence type="ECO:0000256" key="1">
    <source>
        <dbReference type="ARBA" id="ARBA00011067"/>
    </source>
</evidence>
<evidence type="ECO:0000259" key="11">
    <source>
        <dbReference type="PROSITE" id="PS50404"/>
    </source>
</evidence>
<organism evidence="13 14">
    <name type="scientific">Trichuris muris</name>
    <name type="common">Mouse whipworm</name>
    <dbReference type="NCBI Taxonomy" id="70415"/>
    <lineage>
        <taxon>Eukaryota</taxon>
        <taxon>Metazoa</taxon>
        <taxon>Ecdysozoa</taxon>
        <taxon>Nematoda</taxon>
        <taxon>Enoplea</taxon>
        <taxon>Dorylaimia</taxon>
        <taxon>Trichinellida</taxon>
        <taxon>Trichuridae</taxon>
        <taxon>Trichuris</taxon>
    </lineage>
</organism>
<feature type="domain" description="GST C-terminal" evidence="12">
    <location>
        <begin position="624"/>
        <end position="756"/>
    </location>
</feature>
<keyword evidence="9" id="KW-0472">Membrane</keyword>
<dbReference type="InterPro" id="IPR004045">
    <property type="entry name" value="Glutathione_S-Trfase_N"/>
</dbReference>
<dbReference type="GO" id="GO:0045174">
    <property type="term" value="F:glutathione dehydrogenase (ascorbate) activity"/>
    <property type="evidence" value="ECO:0007669"/>
    <property type="project" value="UniProtKB-EC"/>
</dbReference>
<evidence type="ECO:0000256" key="4">
    <source>
        <dbReference type="ARBA" id="ARBA00023002"/>
    </source>
</evidence>
<comment type="catalytic activity">
    <reaction evidence="8">
        <text>L-dehydroascorbate + 2 glutathione = glutathione disulfide + L-ascorbate</text>
        <dbReference type="Rhea" id="RHEA:24424"/>
        <dbReference type="ChEBI" id="CHEBI:38290"/>
        <dbReference type="ChEBI" id="CHEBI:57925"/>
        <dbReference type="ChEBI" id="CHEBI:58297"/>
        <dbReference type="ChEBI" id="CHEBI:58539"/>
        <dbReference type="EC" id="1.8.5.1"/>
    </reaction>
</comment>
<dbReference type="Pfam" id="PF13410">
    <property type="entry name" value="GST_C_2"/>
    <property type="match status" value="1"/>
</dbReference>
<dbReference type="PANTHER" id="PTHR43968:SF6">
    <property type="entry name" value="GLUTATHIONE S-TRANSFERASE OMEGA"/>
    <property type="match status" value="1"/>
</dbReference>
<feature type="transmembrane region" description="Helical" evidence="9">
    <location>
        <begin position="453"/>
        <end position="474"/>
    </location>
</feature>
<dbReference type="WBParaSite" id="TMUE_3000014661.1">
    <property type="protein sequence ID" value="TMUE_3000014661.1"/>
    <property type="gene ID" value="WBGene00289439"/>
</dbReference>
<evidence type="ECO:0000313" key="14">
    <source>
        <dbReference type="WBParaSite" id="TMUE_3000014661.1"/>
    </source>
</evidence>
<dbReference type="SFLD" id="SFLDG00358">
    <property type="entry name" value="Main_(cytGST)"/>
    <property type="match status" value="1"/>
</dbReference>
<dbReference type="FunFam" id="1.20.1050.10:FF:000009">
    <property type="entry name" value="Glutathione S-transferase omega-1"/>
    <property type="match status" value="1"/>
</dbReference>
<evidence type="ECO:0000259" key="12">
    <source>
        <dbReference type="PROSITE" id="PS50405"/>
    </source>
</evidence>
<keyword evidence="9" id="KW-0812">Transmembrane</keyword>
<dbReference type="InterPro" id="IPR036282">
    <property type="entry name" value="Glutathione-S-Trfase_C_sf"/>
</dbReference>
<feature type="domain" description="GST N-terminal" evidence="11">
    <location>
        <begin position="541"/>
        <end position="619"/>
    </location>
</feature>
<evidence type="ECO:0000256" key="2">
    <source>
        <dbReference type="ARBA" id="ARBA00012436"/>
    </source>
</evidence>
<dbReference type="Gene3D" id="1.20.1050.10">
    <property type="match status" value="1"/>
</dbReference>
<dbReference type="AlphaFoldDB" id="A0A5S6R4Z0"/>
<evidence type="ECO:0000256" key="5">
    <source>
        <dbReference type="ARBA" id="ARBA00032186"/>
    </source>
</evidence>
<dbReference type="SUPFAM" id="SSF50729">
    <property type="entry name" value="PH domain-like"/>
    <property type="match status" value="1"/>
</dbReference>
<dbReference type="InterPro" id="IPR010987">
    <property type="entry name" value="Glutathione-S-Trfase_C-like"/>
</dbReference>
<dbReference type="InterPro" id="IPR011993">
    <property type="entry name" value="PH-like_dom_sf"/>
</dbReference>
<dbReference type="EC" id="1.20.4.2" evidence="3"/>
<evidence type="ECO:0000259" key="10">
    <source>
        <dbReference type="PROSITE" id="PS50229"/>
    </source>
</evidence>
<dbReference type="InterPro" id="IPR036249">
    <property type="entry name" value="Thioredoxin-like_sf"/>
</dbReference>
<keyword evidence="9" id="KW-1133">Transmembrane helix</keyword>
<sequence length="759" mass="85928">MVDPFVDCTAGEILTSVRAQIMGWDEKYSGWFPMEGGGLSDICIKQRFYYNYLPEEPGPSSTEAPLAAYSRMSASNLKYEYVIFGRRVEDGKVLLQFVIVEDVNFCQVMPTFQSWQIGCFRFGLKFLIGADASKFRSRLQKVVEHLCRLSKSSSGESYPDAEDLEDDVFVPVELPVNSCNPSGMTGQPCSYCGQWPISSLPCRRPSHNSSCYQSTAATWAIQDSSSVGILSQGKWVTNRKSVNMDFPSSSSVVVMDTKHGYKNSVASASVQPSKAAEKCRAPLKRRYFLRFFDHSSSNQNLLTNRATDKRKRGSCADLCCASTSCDSRQRRSMCNVASSYAACPSILLDLSATVPRPLQAKRESLASAKLSTCGLQPLLIGHSKSQSSLKEIVRREQCQHCMCFYSVEQNRPGSCPEAPDPFESLIRKVSCLWCFNTMLHCCCQGAGERRGCIRWLFLMLVTLFVPCMWCYFPLRSCQKFCRRRCLFGCRHKPMTRADMASQLQKTPRNFRISFEIMKTVDHGINSRHLTSGDPLPARSDDLVRVYSMRFCPYAERVLLVLTVKEIPFDVVNCNLVAKPDWLSTLNPLAKVPVAQYKDMVVYESSIICEWLDEMFPNKRLLPSCPYEKAKSKMLAERLSLLSSNLMFWYRNQNSPDAIFSVQRGLQRIELALADRFLAGSEVGWSDLMVWPWLERMEAVTSYSDGRLSVTARSFPRLSQYVARMQSVPEVHDILIPTDMHLQFIKSYVAGRPNYDLMAK</sequence>
<dbReference type="GO" id="GO:0006749">
    <property type="term" value="P:glutathione metabolic process"/>
    <property type="evidence" value="ECO:0007669"/>
    <property type="project" value="TreeGrafter"/>
</dbReference>
<dbReference type="PROSITE" id="PS50404">
    <property type="entry name" value="GST_NTER"/>
    <property type="match status" value="1"/>
</dbReference>
<dbReference type="FunFam" id="3.40.30.10:FF:000123">
    <property type="entry name" value="Glutathione transferase o1"/>
    <property type="match status" value="1"/>
</dbReference>
<dbReference type="InterPro" id="IPR007875">
    <property type="entry name" value="Sprouty"/>
</dbReference>
<dbReference type="STRING" id="70415.A0A5S6R4Z0"/>
<dbReference type="Gene3D" id="2.30.29.30">
    <property type="entry name" value="Pleckstrin-homology domain (PH domain)/Phosphotyrosine-binding domain (PTB)"/>
    <property type="match status" value="1"/>
</dbReference>
<dbReference type="GO" id="GO:0016020">
    <property type="term" value="C:membrane"/>
    <property type="evidence" value="ECO:0007669"/>
    <property type="project" value="InterPro"/>
</dbReference>